<dbReference type="Proteomes" id="UP000735302">
    <property type="component" value="Unassembled WGS sequence"/>
</dbReference>
<sequence length="79" mass="8917">MFLRENVLGLLLNEKPRDGLTTNCRTPTGDLGIHPVRQDNAQWRFPSWETRPRTSSVSSYYGTACNLDTPRLTSVTSYG</sequence>
<accession>A0AAV4BHI5</accession>
<proteinExistence type="predicted"/>
<dbReference type="EMBL" id="BLXT01004995">
    <property type="protein sequence ID" value="GFO18832.1"/>
    <property type="molecule type" value="Genomic_DNA"/>
</dbReference>
<keyword evidence="2" id="KW-1185">Reference proteome</keyword>
<gene>
    <name evidence="1" type="ORF">PoB_004533700</name>
</gene>
<organism evidence="1 2">
    <name type="scientific">Plakobranchus ocellatus</name>
    <dbReference type="NCBI Taxonomy" id="259542"/>
    <lineage>
        <taxon>Eukaryota</taxon>
        <taxon>Metazoa</taxon>
        <taxon>Spiralia</taxon>
        <taxon>Lophotrochozoa</taxon>
        <taxon>Mollusca</taxon>
        <taxon>Gastropoda</taxon>
        <taxon>Heterobranchia</taxon>
        <taxon>Euthyneura</taxon>
        <taxon>Panpulmonata</taxon>
        <taxon>Sacoglossa</taxon>
        <taxon>Placobranchoidea</taxon>
        <taxon>Plakobranchidae</taxon>
        <taxon>Plakobranchus</taxon>
    </lineage>
</organism>
<comment type="caution">
    <text evidence="1">The sequence shown here is derived from an EMBL/GenBank/DDBJ whole genome shotgun (WGS) entry which is preliminary data.</text>
</comment>
<protein>
    <submittedName>
        <fullName evidence="1">Uncharacterized protein</fullName>
    </submittedName>
</protein>
<reference evidence="1 2" key="1">
    <citation type="journal article" date="2021" name="Elife">
        <title>Chloroplast acquisition without the gene transfer in kleptoplastic sea slugs, Plakobranchus ocellatus.</title>
        <authorList>
            <person name="Maeda T."/>
            <person name="Takahashi S."/>
            <person name="Yoshida T."/>
            <person name="Shimamura S."/>
            <person name="Takaki Y."/>
            <person name="Nagai Y."/>
            <person name="Toyoda A."/>
            <person name="Suzuki Y."/>
            <person name="Arimoto A."/>
            <person name="Ishii H."/>
            <person name="Satoh N."/>
            <person name="Nishiyama T."/>
            <person name="Hasebe M."/>
            <person name="Maruyama T."/>
            <person name="Minagawa J."/>
            <person name="Obokata J."/>
            <person name="Shigenobu S."/>
        </authorList>
    </citation>
    <scope>NUCLEOTIDE SEQUENCE [LARGE SCALE GENOMIC DNA]</scope>
</reference>
<dbReference type="AlphaFoldDB" id="A0AAV4BHI5"/>
<evidence type="ECO:0000313" key="2">
    <source>
        <dbReference type="Proteomes" id="UP000735302"/>
    </source>
</evidence>
<name>A0AAV4BHI5_9GAST</name>
<evidence type="ECO:0000313" key="1">
    <source>
        <dbReference type="EMBL" id="GFO18832.1"/>
    </source>
</evidence>